<feature type="transmembrane region" description="Helical" evidence="9">
    <location>
        <begin position="122"/>
        <end position="143"/>
    </location>
</feature>
<dbReference type="Proteomes" id="UP000671995">
    <property type="component" value="Chromosome"/>
</dbReference>
<evidence type="ECO:0000256" key="4">
    <source>
        <dbReference type="ARBA" id="ARBA00022519"/>
    </source>
</evidence>
<comment type="similarity">
    <text evidence="8">Belongs to the TRAP transporter small permease family.</text>
</comment>
<keyword evidence="2" id="KW-0813">Transport</keyword>
<feature type="domain" description="Tripartite ATP-independent periplasmic transporters DctQ component" evidence="10">
    <location>
        <begin position="23"/>
        <end position="146"/>
    </location>
</feature>
<gene>
    <name evidence="11" type="ORF">HRI96_01525</name>
</gene>
<feature type="transmembrane region" description="Helical" evidence="9">
    <location>
        <begin position="12"/>
        <end position="36"/>
    </location>
</feature>
<evidence type="ECO:0000256" key="1">
    <source>
        <dbReference type="ARBA" id="ARBA00004429"/>
    </source>
</evidence>
<evidence type="ECO:0000256" key="3">
    <source>
        <dbReference type="ARBA" id="ARBA00022475"/>
    </source>
</evidence>
<dbReference type="Pfam" id="PF04290">
    <property type="entry name" value="DctQ"/>
    <property type="match status" value="1"/>
</dbReference>
<evidence type="ECO:0000313" key="11">
    <source>
        <dbReference type="EMBL" id="QTQ10990.1"/>
    </source>
</evidence>
<evidence type="ECO:0000259" key="10">
    <source>
        <dbReference type="Pfam" id="PF04290"/>
    </source>
</evidence>
<organism evidence="11 12">
    <name type="scientific">Treponema parvum</name>
    <dbReference type="NCBI Taxonomy" id="138851"/>
    <lineage>
        <taxon>Bacteria</taxon>
        <taxon>Pseudomonadati</taxon>
        <taxon>Spirochaetota</taxon>
        <taxon>Spirochaetia</taxon>
        <taxon>Spirochaetales</taxon>
        <taxon>Treponemataceae</taxon>
        <taxon>Treponema</taxon>
    </lineage>
</organism>
<evidence type="ECO:0000256" key="8">
    <source>
        <dbReference type="ARBA" id="ARBA00038436"/>
    </source>
</evidence>
<dbReference type="PANTHER" id="PTHR35011:SF11">
    <property type="entry name" value="TRAP TRANSPORTER SMALL PERMEASE PROTEIN"/>
    <property type="match status" value="1"/>
</dbReference>
<dbReference type="InterPro" id="IPR055348">
    <property type="entry name" value="DctQ"/>
</dbReference>
<evidence type="ECO:0000256" key="6">
    <source>
        <dbReference type="ARBA" id="ARBA00022989"/>
    </source>
</evidence>
<feature type="transmembrane region" description="Helical" evidence="9">
    <location>
        <begin position="42"/>
        <end position="63"/>
    </location>
</feature>
<reference evidence="11" key="2">
    <citation type="journal article" date="2021" name="Microbiol. Resour. Announc.">
        <title>Complete Genome Sequences of Three Human Oral Treponema parvum Isolates.</title>
        <authorList>
            <person name="Zeng H."/>
            <person name="Watt R.M."/>
        </authorList>
    </citation>
    <scope>NUCLEOTIDE SEQUENCE</scope>
    <source>
        <strain evidence="11">ATCC 700773</strain>
    </source>
</reference>
<name>A0A975EYH4_9SPIR</name>
<keyword evidence="4" id="KW-0997">Cell inner membrane</keyword>
<dbReference type="GO" id="GO:0015740">
    <property type="term" value="P:C4-dicarboxylate transport"/>
    <property type="evidence" value="ECO:0007669"/>
    <property type="project" value="TreeGrafter"/>
</dbReference>
<evidence type="ECO:0000256" key="9">
    <source>
        <dbReference type="SAM" id="Phobius"/>
    </source>
</evidence>
<evidence type="ECO:0000256" key="5">
    <source>
        <dbReference type="ARBA" id="ARBA00022692"/>
    </source>
</evidence>
<keyword evidence="5 9" id="KW-0812">Transmembrane</keyword>
<dbReference type="InterPro" id="IPR007387">
    <property type="entry name" value="TRAP_DctQ"/>
</dbReference>
<keyword evidence="3" id="KW-1003">Cell membrane</keyword>
<keyword evidence="7 9" id="KW-0472">Membrane</keyword>
<evidence type="ECO:0000256" key="2">
    <source>
        <dbReference type="ARBA" id="ARBA00022448"/>
    </source>
</evidence>
<dbReference type="GO" id="GO:0005886">
    <property type="term" value="C:plasma membrane"/>
    <property type="evidence" value="ECO:0007669"/>
    <property type="project" value="UniProtKB-SubCell"/>
</dbReference>
<feature type="transmembrane region" description="Helical" evidence="9">
    <location>
        <begin position="88"/>
        <end position="110"/>
    </location>
</feature>
<comment type="subcellular location">
    <subcellularLocation>
        <location evidence="1">Cell inner membrane</location>
        <topology evidence="1">Multi-pass membrane protein</topology>
    </subcellularLocation>
</comment>
<dbReference type="AlphaFoldDB" id="A0A975EYH4"/>
<evidence type="ECO:0000313" key="12">
    <source>
        <dbReference type="Proteomes" id="UP000671995"/>
    </source>
</evidence>
<dbReference type="EMBL" id="CP054257">
    <property type="protein sequence ID" value="QTQ10990.1"/>
    <property type="molecule type" value="Genomic_DNA"/>
</dbReference>
<dbReference type="GO" id="GO:0022857">
    <property type="term" value="F:transmembrane transporter activity"/>
    <property type="evidence" value="ECO:0007669"/>
    <property type="project" value="TreeGrafter"/>
</dbReference>
<keyword evidence="6 9" id="KW-1133">Transmembrane helix</keyword>
<proteinExistence type="inferred from homology"/>
<protein>
    <submittedName>
        <fullName evidence="11">TRAP transporter small permease subunit</fullName>
    </submittedName>
</protein>
<evidence type="ECO:0000256" key="7">
    <source>
        <dbReference type="ARBA" id="ARBA00023136"/>
    </source>
</evidence>
<reference evidence="11" key="1">
    <citation type="submission" date="2020-05" db="EMBL/GenBank/DDBJ databases">
        <authorList>
            <person name="Zeng H."/>
            <person name="Chan Y.K."/>
            <person name="Watt R.M."/>
        </authorList>
    </citation>
    <scope>NUCLEOTIDE SEQUENCE</scope>
    <source>
        <strain evidence="11">ATCC 700773</strain>
    </source>
</reference>
<dbReference type="RefSeq" id="WP_210117784.1">
    <property type="nucleotide sequence ID" value="NZ_CP054257.1"/>
</dbReference>
<sequence length="163" mass="18502">MRKLYGILCKAEIIVCGVGFIFLILFVFMSAILRFFRVSMSWNIDLAMLLLAWTAFLGADIAWRSGQLIGIDLLTRYLPKKLQKTVSILIYVIIFFTLVVIAVYGCRLAWTERLRTYQSMPIPYSIVTLSLVVASASMAVSTIGKIKKIIIYFNEKSEKDAAR</sequence>
<dbReference type="PANTHER" id="PTHR35011">
    <property type="entry name" value="2,3-DIKETO-L-GULONATE TRAP TRANSPORTER SMALL PERMEASE PROTEIN YIAM"/>
    <property type="match status" value="1"/>
</dbReference>
<accession>A0A975EYH4</accession>